<name>D0LKD4_HALO1</name>
<evidence type="ECO:0000313" key="2">
    <source>
        <dbReference type="Proteomes" id="UP000001880"/>
    </source>
</evidence>
<keyword evidence="2" id="KW-1185">Reference proteome</keyword>
<gene>
    <name evidence="1" type="ordered locus">Hoch_0530</name>
</gene>
<dbReference type="KEGG" id="hoh:Hoch_0530"/>
<evidence type="ECO:0000313" key="1">
    <source>
        <dbReference type="EMBL" id="ACY13168.1"/>
    </source>
</evidence>
<organism evidence="1 2">
    <name type="scientific">Haliangium ochraceum (strain DSM 14365 / JCM 11303 / SMP-2)</name>
    <dbReference type="NCBI Taxonomy" id="502025"/>
    <lineage>
        <taxon>Bacteria</taxon>
        <taxon>Pseudomonadati</taxon>
        <taxon>Myxococcota</taxon>
        <taxon>Polyangia</taxon>
        <taxon>Haliangiales</taxon>
        <taxon>Kofleriaceae</taxon>
        <taxon>Haliangium</taxon>
    </lineage>
</organism>
<proteinExistence type="predicted"/>
<dbReference type="HOGENOM" id="CLU_3216985_0_0_7"/>
<dbReference type="EMBL" id="CP001804">
    <property type="protein sequence ID" value="ACY13168.1"/>
    <property type="molecule type" value="Genomic_DNA"/>
</dbReference>
<accession>D0LKD4</accession>
<dbReference type="STRING" id="502025.Hoch_0530"/>
<reference evidence="1 2" key="1">
    <citation type="journal article" date="2010" name="Stand. Genomic Sci.">
        <title>Complete genome sequence of Haliangium ochraceum type strain (SMP-2).</title>
        <authorList>
            <consortium name="US DOE Joint Genome Institute (JGI-PGF)"/>
            <person name="Ivanova N."/>
            <person name="Daum C."/>
            <person name="Lang E."/>
            <person name="Abt B."/>
            <person name="Kopitz M."/>
            <person name="Saunders E."/>
            <person name="Lapidus A."/>
            <person name="Lucas S."/>
            <person name="Glavina Del Rio T."/>
            <person name="Nolan M."/>
            <person name="Tice H."/>
            <person name="Copeland A."/>
            <person name="Cheng J.F."/>
            <person name="Chen F."/>
            <person name="Bruce D."/>
            <person name="Goodwin L."/>
            <person name="Pitluck S."/>
            <person name="Mavromatis K."/>
            <person name="Pati A."/>
            <person name="Mikhailova N."/>
            <person name="Chen A."/>
            <person name="Palaniappan K."/>
            <person name="Land M."/>
            <person name="Hauser L."/>
            <person name="Chang Y.J."/>
            <person name="Jeffries C.D."/>
            <person name="Detter J.C."/>
            <person name="Brettin T."/>
            <person name="Rohde M."/>
            <person name="Goker M."/>
            <person name="Bristow J."/>
            <person name="Markowitz V."/>
            <person name="Eisen J.A."/>
            <person name="Hugenholtz P."/>
            <person name="Kyrpides N.C."/>
            <person name="Klenk H.P."/>
        </authorList>
    </citation>
    <scope>NUCLEOTIDE SEQUENCE [LARGE SCALE GENOMIC DNA]</scope>
    <source>
        <strain evidence="2">DSM 14365 / CIP 107738 / JCM 11303 / AJ 13395 / SMP-2</strain>
    </source>
</reference>
<protein>
    <submittedName>
        <fullName evidence="1">Uncharacterized protein</fullName>
    </submittedName>
</protein>
<sequence length="44" mass="4445">MKLADAECQTLRGVLGVSSLAARGPPGDGLRRAGNADLPVLGQL</sequence>
<dbReference type="AlphaFoldDB" id="D0LKD4"/>
<dbReference type="Proteomes" id="UP000001880">
    <property type="component" value="Chromosome"/>
</dbReference>